<evidence type="ECO:0000313" key="3">
    <source>
        <dbReference type="EnsemblPlants" id="AET1Gv20343200.8"/>
    </source>
</evidence>
<name>A0A452Y9H3_AEGTS</name>
<keyword evidence="1" id="KW-0694">RNA-binding</keyword>
<dbReference type="AlphaFoldDB" id="A0A452Y9H3"/>
<reference evidence="3" key="5">
    <citation type="journal article" date="2021" name="G3 (Bethesda)">
        <title>Aegilops tauschii genome assembly Aet v5.0 features greater sequence contiguity and improved annotation.</title>
        <authorList>
            <person name="Wang L."/>
            <person name="Zhu T."/>
            <person name="Rodriguez J.C."/>
            <person name="Deal K.R."/>
            <person name="Dubcovsky J."/>
            <person name="McGuire P.E."/>
            <person name="Lux T."/>
            <person name="Spannagl M."/>
            <person name="Mayer K.F.X."/>
            <person name="Baldrich P."/>
            <person name="Meyers B.C."/>
            <person name="Huo N."/>
            <person name="Gu Y.Q."/>
            <person name="Zhou H."/>
            <person name="Devos K.M."/>
            <person name="Bennetzen J.L."/>
            <person name="Unver T."/>
            <person name="Budak H."/>
            <person name="Gulick P.J."/>
            <person name="Galiba G."/>
            <person name="Kalapos B."/>
            <person name="Nelson D.R."/>
            <person name="Li P."/>
            <person name="You F.M."/>
            <person name="Luo M.C."/>
            <person name="Dvorak J."/>
        </authorList>
    </citation>
    <scope>NUCLEOTIDE SEQUENCE [LARGE SCALE GENOMIC DNA]</scope>
    <source>
        <strain evidence="3">cv. AL8/78</strain>
    </source>
</reference>
<reference evidence="4" key="2">
    <citation type="journal article" date="2017" name="Nat. Plants">
        <title>The Aegilops tauschii genome reveals multiple impacts of transposons.</title>
        <authorList>
            <person name="Zhao G."/>
            <person name="Zou C."/>
            <person name="Li K."/>
            <person name="Wang K."/>
            <person name="Li T."/>
            <person name="Gao L."/>
            <person name="Zhang X."/>
            <person name="Wang H."/>
            <person name="Yang Z."/>
            <person name="Liu X."/>
            <person name="Jiang W."/>
            <person name="Mao L."/>
            <person name="Kong X."/>
            <person name="Jiao Y."/>
            <person name="Jia J."/>
        </authorList>
    </citation>
    <scope>NUCLEOTIDE SEQUENCE [LARGE SCALE GENOMIC DNA]</scope>
    <source>
        <strain evidence="4">cv. AL8/78</strain>
    </source>
</reference>
<feature type="domain" description="K Homology" evidence="2">
    <location>
        <begin position="61"/>
        <end position="97"/>
    </location>
</feature>
<keyword evidence="4" id="KW-1185">Reference proteome</keyword>
<dbReference type="InterPro" id="IPR004088">
    <property type="entry name" value="KH_dom_type_1"/>
</dbReference>
<proteinExistence type="predicted"/>
<dbReference type="Pfam" id="PF00013">
    <property type="entry name" value="KH_1"/>
    <property type="match status" value="1"/>
</dbReference>
<reference evidence="3" key="4">
    <citation type="submission" date="2019-03" db="UniProtKB">
        <authorList>
            <consortium name="EnsemblPlants"/>
        </authorList>
    </citation>
    <scope>IDENTIFICATION</scope>
</reference>
<organism evidence="3 4">
    <name type="scientific">Aegilops tauschii subsp. strangulata</name>
    <name type="common">Goatgrass</name>
    <dbReference type="NCBI Taxonomy" id="200361"/>
    <lineage>
        <taxon>Eukaryota</taxon>
        <taxon>Viridiplantae</taxon>
        <taxon>Streptophyta</taxon>
        <taxon>Embryophyta</taxon>
        <taxon>Tracheophyta</taxon>
        <taxon>Spermatophyta</taxon>
        <taxon>Magnoliopsida</taxon>
        <taxon>Liliopsida</taxon>
        <taxon>Poales</taxon>
        <taxon>Poaceae</taxon>
        <taxon>BOP clade</taxon>
        <taxon>Pooideae</taxon>
        <taxon>Triticodae</taxon>
        <taxon>Triticeae</taxon>
        <taxon>Triticinae</taxon>
        <taxon>Aegilops</taxon>
    </lineage>
</organism>
<dbReference type="SUPFAM" id="SSF54791">
    <property type="entry name" value="Eukaryotic type KH-domain (KH-domain type I)"/>
    <property type="match status" value="1"/>
</dbReference>
<dbReference type="Gramene" id="AET1Gv20343200.8">
    <property type="protein sequence ID" value="AET1Gv20343200.8"/>
    <property type="gene ID" value="AET1Gv20343200"/>
</dbReference>
<dbReference type="Proteomes" id="UP000015105">
    <property type="component" value="Chromosome 1D"/>
</dbReference>
<dbReference type="PROSITE" id="PS50084">
    <property type="entry name" value="KH_TYPE_1"/>
    <property type="match status" value="1"/>
</dbReference>
<sequence length="108" mass="12015">MTEMQRNSTERWITQMVRKSHKEALRTVTGQDITDDVGPGDDTTCSAGENRYPDWPGTTVFRMLISATKLGLIIGYKGERVRRLCEETKACIRILGGHLAGAERAVSC</sequence>
<evidence type="ECO:0000256" key="1">
    <source>
        <dbReference type="PROSITE-ProRule" id="PRU00117"/>
    </source>
</evidence>
<reference evidence="4" key="1">
    <citation type="journal article" date="2014" name="Science">
        <title>Ancient hybridizations among the ancestral genomes of bread wheat.</title>
        <authorList>
            <consortium name="International Wheat Genome Sequencing Consortium,"/>
            <person name="Marcussen T."/>
            <person name="Sandve S.R."/>
            <person name="Heier L."/>
            <person name="Spannagl M."/>
            <person name="Pfeifer M."/>
            <person name="Jakobsen K.S."/>
            <person name="Wulff B.B."/>
            <person name="Steuernagel B."/>
            <person name="Mayer K.F."/>
            <person name="Olsen O.A."/>
        </authorList>
    </citation>
    <scope>NUCLEOTIDE SEQUENCE [LARGE SCALE GENOMIC DNA]</scope>
    <source>
        <strain evidence="4">cv. AL8/78</strain>
    </source>
</reference>
<reference evidence="3" key="3">
    <citation type="journal article" date="2017" name="Nature">
        <title>Genome sequence of the progenitor of the wheat D genome Aegilops tauschii.</title>
        <authorList>
            <person name="Luo M.C."/>
            <person name="Gu Y.Q."/>
            <person name="Puiu D."/>
            <person name="Wang H."/>
            <person name="Twardziok S.O."/>
            <person name="Deal K.R."/>
            <person name="Huo N."/>
            <person name="Zhu T."/>
            <person name="Wang L."/>
            <person name="Wang Y."/>
            <person name="McGuire P.E."/>
            <person name="Liu S."/>
            <person name="Long H."/>
            <person name="Ramasamy R.K."/>
            <person name="Rodriguez J.C."/>
            <person name="Van S.L."/>
            <person name="Yuan L."/>
            <person name="Wang Z."/>
            <person name="Xia Z."/>
            <person name="Xiao L."/>
            <person name="Anderson O.D."/>
            <person name="Ouyang S."/>
            <person name="Liang Y."/>
            <person name="Zimin A.V."/>
            <person name="Pertea G."/>
            <person name="Qi P."/>
            <person name="Bennetzen J.L."/>
            <person name="Dai X."/>
            <person name="Dawson M.W."/>
            <person name="Muller H.G."/>
            <person name="Kugler K."/>
            <person name="Rivarola-Duarte L."/>
            <person name="Spannagl M."/>
            <person name="Mayer K.F.X."/>
            <person name="Lu F.H."/>
            <person name="Bevan M.W."/>
            <person name="Leroy P."/>
            <person name="Li P."/>
            <person name="You F.M."/>
            <person name="Sun Q."/>
            <person name="Liu Z."/>
            <person name="Lyons E."/>
            <person name="Wicker T."/>
            <person name="Salzberg S.L."/>
            <person name="Devos K.M."/>
            <person name="Dvorak J."/>
        </authorList>
    </citation>
    <scope>NUCLEOTIDE SEQUENCE [LARGE SCALE GENOMIC DNA]</scope>
    <source>
        <strain evidence="3">cv. AL8/78</strain>
    </source>
</reference>
<dbReference type="InterPro" id="IPR036612">
    <property type="entry name" value="KH_dom_type_1_sf"/>
</dbReference>
<evidence type="ECO:0000313" key="4">
    <source>
        <dbReference type="Proteomes" id="UP000015105"/>
    </source>
</evidence>
<protein>
    <recommendedName>
        <fullName evidence="2">K Homology domain-containing protein</fullName>
    </recommendedName>
</protein>
<dbReference type="EnsemblPlants" id="AET1Gv20343200.8">
    <property type="protein sequence ID" value="AET1Gv20343200.8"/>
    <property type="gene ID" value="AET1Gv20343200"/>
</dbReference>
<accession>A0A452Y9H3</accession>
<evidence type="ECO:0000259" key="2">
    <source>
        <dbReference type="Pfam" id="PF00013"/>
    </source>
</evidence>
<dbReference type="GO" id="GO:0003723">
    <property type="term" value="F:RNA binding"/>
    <property type="evidence" value="ECO:0007669"/>
    <property type="project" value="UniProtKB-UniRule"/>
</dbReference>
<dbReference type="Gene3D" id="3.30.1370.10">
    <property type="entry name" value="K Homology domain, type 1"/>
    <property type="match status" value="1"/>
</dbReference>